<dbReference type="GO" id="GO:0034628">
    <property type="term" value="P:'de novo' NAD+ biosynthetic process from L-aspartate"/>
    <property type="evidence" value="ECO:0007669"/>
    <property type="project" value="TreeGrafter"/>
</dbReference>
<dbReference type="InterPro" id="IPR036094">
    <property type="entry name" value="NadA_sf"/>
</dbReference>
<dbReference type="EC" id="2.5.1.72" evidence="3 10"/>
<keyword evidence="8" id="KW-0408">Iron</keyword>
<comment type="caution">
    <text evidence="11">The sequence shown here is derived from an EMBL/GenBank/DDBJ whole genome shotgun (WGS) entry which is preliminary data.</text>
</comment>
<dbReference type="Proteomes" id="UP000559117">
    <property type="component" value="Unassembled WGS sequence"/>
</dbReference>
<keyword evidence="12" id="KW-1185">Reference proteome</keyword>
<proteinExistence type="predicted"/>
<dbReference type="AlphaFoldDB" id="A0A840UQU4"/>
<keyword evidence="6 11" id="KW-0808">Transferase</keyword>
<organism evidence="11 12">
    <name type="scientific">Pectinatus brassicae</name>
    <dbReference type="NCBI Taxonomy" id="862415"/>
    <lineage>
        <taxon>Bacteria</taxon>
        <taxon>Bacillati</taxon>
        <taxon>Bacillota</taxon>
        <taxon>Negativicutes</taxon>
        <taxon>Selenomonadales</taxon>
        <taxon>Selenomonadaceae</taxon>
        <taxon>Pectinatus</taxon>
    </lineage>
</organism>
<keyword evidence="5" id="KW-0662">Pyridine nucleotide biosynthesis</keyword>
<evidence type="ECO:0000256" key="8">
    <source>
        <dbReference type="ARBA" id="ARBA00023004"/>
    </source>
</evidence>
<evidence type="ECO:0000256" key="1">
    <source>
        <dbReference type="ARBA" id="ARBA00001966"/>
    </source>
</evidence>
<dbReference type="PANTHER" id="PTHR30573:SF0">
    <property type="entry name" value="QUINOLINATE SYNTHASE, CHLOROPLASTIC"/>
    <property type="match status" value="1"/>
</dbReference>
<evidence type="ECO:0000313" key="11">
    <source>
        <dbReference type="EMBL" id="MBB5335204.1"/>
    </source>
</evidence>
<dbReference type="SUPFAM" id="SSF142754">
    <property type="entry name" value="NadA-like"/>
    <property type="match status" value="1"/>
</dbReference>
<name>A0A840UQU4_9FIRM</name>
<evidence type="ECO:0000256" key="3">
    <source>
        <dbReference type="ARBA" id="ARBA00012669"/>
    </source>
</evidence>
<evidence type="ECO:0000256" key="5">
    <source>
        <dbReference type="ARBA" id="ARBA00022642"/>
    </source>
</evidence>
<dbReference type="GO" id="GO:0051539">
    <property type="term" value="F:4 iron, 4 sulfur cluster binding"/>
    <property type="evidence" value="ECO:0007669"/>
    <property type="project" value="UniProtKB-KW"/>
</dbReference>
<accession>A0A840UQU4</accession>
<evidence type="ECO:0000256" key="2">
    <source>
        <dbReference type="ARBA" id="ARBA00005065"/>
    </source>
</evidence>
<sequence length="300" mass="33949">MTKQEEILKLKTEKNAVILAHYYAEGQVQDIADYVGDSFYLSKVAAKLESDIIIFAGVRFMAECAKMLNPAKTVLLPDERADCFMAHMIDNEYIKQMRQQYDDLAVVCYINSTTETKTYADVCVTSSNAVNIVKKLPQKNILFIPDKNLGRYVAEKVPEKNFIFNDGFCPIHEHMRMEQIQELKQEHPQAEILAHPECNEAIIKIADYIGSTSGIIDYAANSNKQEFIIATEIGVKHKLEQDALSNKFYFTARVPKCLNMKLNTLENVLQALKNGGSGIEVDRELAKQAVKPLEKMMELA</sequence>
<keyword evidence="4" id="KW-0004">4Fe-4S</keyword>
<dbReference type="GO" id="GO:0005829">
    <property type="term" value="C:cytosol"/>
    <property type="evidence" value="ECO:0007669"/>
    <property type="project" value="TreeGrafter"/>
</dbReference>
<evidence type="ECO:0000256" key="4">
    <source>
        <dbReference type="ARBA" id="ARBA00022485"/>
    </source>
</evidence>
<dbReference type="InterPro" id="IPR003473">
    <property type="entry name" value="NadA"/>
</dbReference>
<comment type="cofactor">
    <cofactor evidence="1">
        <name>[4Fe-4S] cluster</name>
        <dbReference type="ChEBI" id="CHEBI:49883"/>
    </cofactor>
</comment>
<protein>
    <recommendedName>
        <fullName evidence="3 10">Quinolinate synthase</fullName>
        <ecNumber evidence="3 10">2.5.1.72</ecNumber>
    </recommendedName>
</protein>
<dbReference type="NCBIfam" id="TIGR00550">
    <property type="entry name" value="nadA"/>
    <property type="match status" value="1"/>
</dbReference>
<dbReference type="GO" id="GO:0046872">
    <property type="term" value="F:metal ion binding"/>
    <property type="evidence" value="ECO:0007669"/>
    <property type="project" value="UniProtKB-KW"/>
</dbReference>
<keyword evidence="9" id="KW-0411">Iron-sulfur</keyword>
<evidence type="ECO:0000256" key="10">
    <source>
        <dbReference type="NCBIfam" id="TIGR00550"/>
    </source>
</evidence>
<evidence type="ECO:0000256" key="9">
    <source>
        <dbReference type="ARBA" id="ARBA00023014"/>
    </source>
</evidence>
<reference evidence="11 12" key="1">
    <citation type="submission" date="2020-08" db="EMBL/GenBank/DDBJ databases">
        <title>Genomic Encyclopedia of Type Strains, Phase IV (KMG-IV): sequencing the most valuable type-strain genomes for metagenomic binning, comparative biology and taxonomic classification.</title>
        <authorList>
            <person name="Goeker M."/>
        </authorList>
    </citation>
    <scope>NUCLEOTIDE SEQUENCE [LARGE SCALE GENOMIC DNA]</scope>
    <source>
        <strain evidence="11 12">DSM 24661</strain>
    </source>
</reference>
<evidence type="ECO:0000256" key="7">
    <source>
        <dbReference type="ARBA" id="ARBA00022723"/>
    </source>
</evidence>
<keyword evidence="7" id="KW-0479">Metal-binding</keyword>
<dbReference type="NCBIfam" id="NF006878">
    <property type="entry name" value="PRK09375.1-2"/>
    <property type="match status" value="1"/>
</dbReference>
<dbReference type="UniPathway" id="UPA00253">
    <property type="reaction ID" value="UER00327"/>
</dbReference>
<dbReference type="EMBL" id="JACHFH010000002">
    <property type="protein sequence ID" value="MBB5335204.1"/>
    <property type="molecule type" value="Genomic_DNA"/>
</dbReference>
<evidence type="ECO:0000256" key="6">
    <source>
        <dbReference type="ARBA" id="ARBA00022679"/>
    </source>
</evidence>
<dbReference type="Pfam" id="PF02445">
    <property type="entry name" value="NadA"/>
    <property type="match status" value="1"/>
</dbReference>
<gene>
    <name evidence="11" type="ORF">HNR32_000318</name>
</gene>
<dbReference type="Gene3D" id="3.40.50.10800">
    <property type="entry name" value="NadA-like"/>
    <property type="match status" value="3"/>
</dbReference>
<comment type="pathway">
    <text evidence="2">Cofactor biosynthesis; NAD(+) biosynthesis; quinolinate from iminoaspartate: step 1/1.</text>
</comment>
<dbReference type="PANTHER" id="PTHR30573">
    <property type="entry name" value="QUINOLINATE SYNTHETASE A"/>
    <property type="match status" value="1"/>
</dbReference>
<evidence type="ECO:0000313" key="12">
    <source>
        <dbReference type="Proteomes" id="UP000559117"/>
    </source>
</evidence>
<dbReference type="GO" id="GO:0008987">
    <property type="term" value="F:quinolinate synthetase A activity"/>
    <property type="evidence" value="ECO:0007669"/>
    <property type="project" value="UniProtKB-UniRule"/>
</dbReference>
<dbReference type="RefSeq" id="WP_183859021.1">
    <property type="nucleotide sequence ID" value="NZ_JACHFH010000002.1"/>
</dbReference>